<evidence type="ECO:0000313" key="1">
    <source>
        <dbReference type="EMBL" id="KAF0927096.1"/>
    </source>
</evidence>
<protein>
    <submittedName>
        <fullName evidence="1">Uncharacterized protein</fullName>
    </submittedName>
</protein>
<accession>A0A6G1ER32</accession>
<evidence type="ECO:0000313" key="2">
    <source>
        <dbReference type="Proteomes" id="UP000479710"/>
    </source>
</evidence>
<name>A0A6G1ER32_9ORYZ</name>
<comment type="caution">
    <text evidence="1">The sequence shown here is derived from an EMBL/GenBank/DDBJ whole genome shotgun (WGS) entry which is preliminary data.</text>
</comment>
<dbReference type="EMBL" id="SPHZ02000003">
    <property type="protein sequence ID" value="KAF0927096.1"/>
    <property type="molecule type" value="Genomic_DNA"/>
</dbReference>
<keyword evidence="2" id="KW-1185">Reference proteome</keyword>
<proteinExistence type="predicted"/>
<gene>
    <name evidence="1" type="ORF">E2562_029854</name>
</gene>
<reference evidence="1 2" key="1">
    <citation type="submission" date="2019-11" db="EMBL/GenBank/DDBJ databases">
        <title>Whole genome sequence of Oryza granulata.</title>
        <authorList>
            <person name="Li W."/>
        </authorList>
    </citation>
    <scope>NUCLEOTIDE SEQUENCE [LARGE SCALE GENOMIC DNA]</scope>
    <source>
        <strain evidence="2">cv. Menghai</strain>
        <tissue evidence="1">Leaf</tissue>
    </source>
</reference>
<dbReference type="Proteomes" id="UP000479710">
    <property type="component" value="Unassembled WGS sequence"/>
</dbReference>
<organism evidence="1 2">
    <name type="scientific">Oryza meyeriana var. granulata</name>
    <dbReference type="NCBI Taxonomy" id="110450"/>
    <lineage>
        <taxon>Eukaryota</taxon>
        <taxon>Viridiplantae</taxon>
        <taxon>Streptophyta</taxon>
        <taxon>Embryophyta</taxon>
        <taxon>Tracheophyta</taxon>
        <taxon>Spermatophyta</taxon>
        <taxon>Magnoliopsida</taxon>
        <taxon>Liliopsida</taxon>
        <taxon>Poales</taxon>
        <taxon>Poaceae</taxon>
        <taxon>BOP clade</taxon>
        <taxon>Oryzoideae</taxon>
        <taxon>Oryzeae</taxon>
        <taxon>Oryzinae</taxon>
        <taxon>Oryza</taxon>
        <taxon>Oryza meyeriana</taxon>
    </lineage>
</organism>
<sequence length="81" mass="8650">MALLMAEQRGDAWLVAWPDCLIETKSVSTAKLPPIGTRVVINALRPAMDDANPSFRYIQSSLAHARADPGLPAPAAHSSVL</sequence>
<dbReference type="AlphaFoldDB" id="A0A6G1ER32"/>